<organism evidence="1 2">
    <name type="scientific">Trichogramma brassicae</name>
    <dbReference type="NCBI Taxonomy" id="86971"/>
    <lineage>
        <taxon>Eukaryota</taxon>
        <taxon>Metazoa</taxon>
        <taxon>Ecdysozoa</taxon>
        <taxon>Arthropoda</taxon>
        <taxon>Hexapoda</taxon>
        <taxon>Insecta</taxon>
        <taxon>Pterygota</taxon>
        <taxon>Neoptera</taxon>
        <taxon>Endopterygota</taxon>
        <taxon>Hymenoptera</taxon>
        <taxon>Apocrita</taxon>
        <taxon>Proctotrupomorpha</taxon>
        <taxon>Chalcidoidea</taxon>
        <taxon>Trichogrammatidae</taxon>
        <taxon>Trichogramma</taxon>
    </lineage>
</organism>
<evidence type="ECO:0000313" key="2">
    <source>
        <dbReference type="Proteomes" id="UP000479190"/>
    </source>
</evidence>
<proteinExistence type="predicted"/>
<name>A0A6H5IVT6_9HYME</name>
<reference evidence="1 2" key="1">
    <citation type="submission" date="2020-02" db="EMBL/GenBank/DDBJ databases">
        <authorList>
            <person name="Ferguson B K."/>
        </authorList>
    </citation>
    <scope>NUCLEOTIDE SEQUENCE [LARGE SCALE GENOMIC DNA]</scope>
</reference>
<evidence type="ECO:0000313" key="1">
    <source>
        <dbReference type="EMBL" id="CAB0041515.1"/>
    </source>
</evidence>
<dbReference type="AlphaFoldDB" id="A0A6H5IVT6"/>
<gene>
    <name evidence="1" type="ORF">TBRA_LOCUS13183</name>
</gene>
<dbReference type="Proteomes" id="UP000479190">
    <property type="component" value="Unassembled WGS sequence"/>
</dbReference>
<dbReference type="EMBL" id="CADCXV010001118">
    <property type="protein sequence ID" value="CAB0041515.1"/>
    <property type="molecule type" value="Genomic_DNA"/>
</dbReference>
<keyword evidence="2" id="KW-1185">Reference proteome</keyword>
<protein>
    <submittedName>
        <fullName evidence="1">Uncharacterized protein</fullName>
    </submittedName>
</protein>
<accession>A0A6H5IVT6</accession>
<sequence length="187" mass="21123">MCRRSGAQIVRAIGSMDFLPLLFCAPLPRAWIQSTSADPALNELRNRAHPIILSAFGFETLFCQRSCRVHEETRARTSFVSFTHPAGFSVPSVLFRKTCPSRLAESQDRTFDCSSTSRNSKVSNSRIAKLFSSKDRQCAEYAERSIRTDVVHVSKSIIIDPFSESQSNANSRGFRTKGWFQIYDPNF</sequence>